<evidence type="ECO:0000313" key="3">
    <source>
        <dbReference type="EMBL" id="MEU8135428.1"/>
    </source>
</evidence>
<feature type="domain" description="AMP-dependent synthetase/ligase" evidence="1">
    <location>
        <begin position="29"/>
        <end position="394"/>
    </location>
</feature>
<comment type="caution">
    <text evidence="3">The sequence shown here is derived from an EMBL/GenBank/DDBJ whole genome shotgun (WGS) entry which is preliminary data.</text>
</comment>
<dbReference type="EMBL" id="JBEZFP010000042">
    <property type="protein sequence ID" value="MEU8135428.1"/>
    <property type="molecule type" value="Genomic_DNA"/>
</dbReference>
<dbReference type="InterPro" id="IPR025110">
    <property type="entry name" value="AMP-bd_C"/>
</dbReference>
<keyword evidence="4" id="KW-1185">Reference proteome</keyword>
<reference evidence="3 4" key="1">
    <citation type="submission" date="2024-06" db="EMBL/GenBank/DDBJ databases">
        <title>The Natural Products Discovery Center: Release of the First 8490 Sequenced Strains for Exploring Actinobacteria Biosynthetic Diversity.</title>
        <authorList>
            <person name="Kalkreuter E."/>
            <person name="Kautsar S.A."/>
            <person name="Yang D."/>
            <person name="Bader C.D."/>
            <person name="Teijaro C.N."/>
            <person name="Fluegel L."/>
            <person name="Davis C.M."/>
            <person name="Simpson J.R."/>
            <person name="Lauterbach L."/>
            <person name="Steele A.D."/>
            <person name="Gui C."/>
            <person name="Meng S."/>
            <person name="Li G."/>
            <person name="Viehrig K."/>
            <person name="Ye F."/>
            <person name="Su P."/>
            <person name="Kiefer A.F."/>
            <person name="Nichols A."/>
            <person name="Cepeda A.J."/>
            <person name="Yan W."/>
            <person name="Fan B."/>
            <person name="Jiang Y."/>
            <person name="Adhikari A."/>
            <person name="Zheng C.-J."/>
            <person name="Schuster L."/>
            <person name="Cowan T.M."/>
            <person name="Smanski M.J."/>
            <person name="Chevrette M.G."/>
            <person name="De Carvalho L.P.S."/>
            <person name="Shen B."/>
        </authorList>
    </citation>
    <scope>NUCLEOTIDE SEQUENCE [LARGE SCALE GENOMIC DNA]</scope>
    <source>
        <strain evidence="3 4">NPDC048946</strain>
    </source>
</reference>
<dbReference type="Pfam" id="PF00501">
    <property type="entry name" value="AMP-binding"/>
    <property type="match status" value="1"/>
</dbReference>
<organism evidence="3 4">
    <name type="scientific">Streptodolium elevatio</name>
    <dbReference type="NCBI Taxonomy" id="3157996"/>
    <lineage>
        <taxon>Bacteria</taxon>
        <taxon>Bacillati</taxon>
        <taxon>Actinomycetota</taxon>
        <taxon>Actinomycetes</taxon>
        <taxon>Kitasatosporales</taxon>
        <taxon>Streptomycetaceae</taxon>
        <taxon>Streptodolium</taxon>
    </lineage>
</organism>
<feature type="domain" description="AMP-binding enzyme C-terminal" evidence="2">
    <location>
        <begin position="444"/>
        <end position="517"/>
    </location>
</feature>
<evidence type="ECO:0000259" key="2">
    <source>
        <dbReference type="Pfam" id="PF13193"/>
    </source>
</evidence>
<dbReference type="Gene3D" id="3.40.50.12780">
    <property type="entry name" value="N-terminal domain of ligase-like"/>
    <property type="match status" value="1"/>
</dbReference>
<dbReference type="PROSITE" id="PS00455">
    <property type="entry name" value="AMP_BINDING"/>
    <property type="match status" value="1"/>
</dbReference>
<proteinExistence type="predicted"/>
<dbReference type="InterPro" id="IPR000873">
    <property type="entry name" value="AMP-dep_synth/lig_dom"/>
</dbReference>
<evidence type="ECO:0000259" key="1">
    <source>
        <dbReference type="Pfam" id="PF00501"/>
    </source>
</evidence>
<dbReference type="InterPro" id="IPR050237">
    <property type="entry name" value="ATP-dep_AMP-bd_enzyme"/>
</dbReference>
<dbReference type="InterPro" id="IPR020845">
    <property type="entry name" value="AMP-binding_CS"/>
</dbReference>
<gene>
    <name evidence="3" type="ORF">AB0C36_18125</name>
</gene>
<protein>
    <submittedName>
        <fullName evidence="3">AMP-binding protein</fullName>
    </submittedName>
</protein>
<dbReference type="InterPro" id="IPR045851">
    <property type="entry name" value="AMP-bd_C_sf"/>
</dbReference>
<dbReference type="SUPFAM" id="SSF56801">
    <property type="entry name" value="Acetyl-CoA synthetase-like"/>
    <property type="match status" value="1"/>
</dbReference>
<dbReference type="RefSeq" id="WP_358355159.1">
    <property type="nucleotide sequence ID" value="NZ_JBEZFP010000042.1"/>
</dbReference>
<dbReference type="PANTHER" id="PTHR43767">
    <property type="entry name" value="LONG-CHAIN-FATTY-ACID--COA LIGASE"/>
    <property type="match status" value="1"/>
</dbReference>
<evidence type="ECO:0000313" key="4">
    <source>
        <dbReference type="Proteomes" id="UP001551482"/>
    </source>
</evidence>
<accession>A0ABV3DI57</accession>
<dbReference type="Gene3D" id="3.30.300.30">
    <property type="match status" value="1"/>
</dbReference>
<dbReference type="InterPro" id="IPR042099">
    <property type="entry name" value="ANL_N_sf"/>
</dbReference>
<dbReference type="Proteomes" id="UP001551482">
    <property type="component" value="Unassembled WGS sequence"/>
</dbReference>
<name>A0ABV3DI57_9ACTN</name>
<sequence>MTVGTIADAGTIGTPDGHQVHGQDIPWLLRHWAEHRPEHPALVWEPAEGSVRSWTYAELLRDTRRVAAGLVGRGIGRGDKVLVHSENCPEMVLAWLACATVGAVAVTTNTRATPSEIAYFAAQTGSVAAVTQPRFTEALAESGAELAWTAVIGAERDGAEDDAAGGSNRTLAFDALYGDADALPERPIEPMLPFGIMFTSGTTSRPKGVVHTHANAIWASRSGPRSIDLGPDDRYLIYLPFFHVNAQSWSFFSVLGVGATAVLMPKWSTSRFWDVVVRHEITHISLMPFAMGTLAAKDRPASKLRVGVFGQVAAALDSMLGVKVYAAFGMTETVTHAVTGKPSEYLPARSMGRPAPGYGFVVVDPDTGRACAEGEVGELWLRGERGVQLFLEYYGNAEATEKAFVGDWFRTGDMVVLGAGGNIFYRERDKDLLKVGGENVSAREVEDVVGTVPGVGSVAVVGKKHDFLDEVVVAFVIRAAGAPEPDELEKNILELCRTRLSDYKVPRAVYCVDAFPLGTLDKILKKRLREMADERPPV</sequence>
<dbReference type="Pfam" id="PF13193">
    <property type="entry name" value="AMP-binding_C"/>
    <property type="match status" value="1"/>
</dbReference>
<dbReference type="PANTHER" id="PTHR43767:SF1">
    <property type="entry name" value="NONRIBOSOMAL PEPTIDE SYNTHASE PES1 (EUROFUNG)-RELATED"/>
    <property type="match status" value="1"/>
</dbReference>